<dbReference type="GO" id="GO:0080120">
    <property type="term" value="P:CAAX-box protein maturation"/>
    <property type="evidence" value="ECO:0007669"/>
    <property type="project" value="UniProtKB-ARBA"/>
</dbReference>
<accession>A0A0K8QMZ9</accession>
<dbReference type="PANTHER" id="PTHR39430:SF1">
    <property type="entry name" value="PROTEASE"/>
    <property type="match status" value="1"/>
</dbReference>
<dbReference type="InterPro" id="IPR003675">
    <property type="entry name" value="Rce1/LyrA-like_dom"/>
</dbReference>
<feature type="transmembrane region" description="Helical" evidence="1">
    <location>
        <begin position="36"/>
        <end position="59"/>
    </location>
</feature>
<feature type="domain" description="CAAX prenyl protease 2/Lysostaphin resistance protein A-like" evidence="2">
    <location>
        <begin position="152"/>
        <end position="244"/>
    </location>
</feature>
<feature type="transmembrane region" description="Helical" evidence="1">
    <location>
        <begin position="182"/>
        <end position="202"/>
    </location>
</feature>
<name>A0A0K8QMZ9_9GAMM</name>
<gene>
    <name evidence="3" type="ORF">MBSD_n1098</name>
</gene>
<feature type="transmembrane region" description="Helical" evidence="1">
    <location>
        <begin position="208"/>
        <end position="226"/>
    </location>
</feature>
<organism evidence="3">
    <name type="scientific">Mizugakiibacter sediminis</name>
    <dbReference type="NCBI Taxonomy" id="1475481"/>
    <lineage>
        <taxon>Bacteria</taxon>
        <taxon>Pseudomonadati</taxon>
        <taxon>Pseudomonadota</taxon>
        <taxon>Gammaproteobacteria</taxon>
        <taxon>Lysobacterales</taxon>
        <taxon>Rhodanobacteraceae</taxon>
        <taxon>Mizugakiibacter</taxon>
    </lineage>
</organism>
<reference evidence="3" key="1">
    <citation type="submission" date="2015-08" db="EMBL/GenBank/DDBJ databases">
        <title>Complete DNA Sequence of Pseudomonas syringae pv. actinidiae, the Causal Agent of Kiwifruit Canker Disease.</title>
        <authorList>
            <person name="Rikkerink E.H.A."/>
            <person name="Fineran P.C."/>
        </authorList>
    </citation>
    <scope>NUCLEOTIDE SEQUENCE</scope>
    <source>
        <strain evidence="3">SkMP5</strain>
    </source>
</reference>
<dbReference type="STRING" id="1475481.GCA_000953855_01118"/>
<feature type="transmembrane region" description="Helical" evidence="1">
    <location>
        <begin position="152"/>
        <end position="170"/>
    </location>
</feature>
<feature type="transmembrane region" description="Helical" evidence="1">
    <location>
        <begin position="111"/>
        <end position="132"/>
    </location>
</feature>
<keyword evidence="4" id="KW-1185">Reference proteome</keyword>
<sequence>MAARHVLSKEPSMSTAVSRLRWLLLGPEGLRAGWRFLAFLALWLLVDNGLGWAVLTAARYTPPPGFDPKDLLIADTLMAISVLAVSWALVRVERRGTAWFGLPLRGAFGPMFWEGALWAALLVSALFAVAWAGGGVGVGGFALHGSALARMAALWIAAMAMVGLAEESLFRGYPFVALARGIGFWPAAWLLSLLFGGAHYFFKPMETVADGVGVTLLGLFCCFTLLRTGQLWFAIGFHAAFDFFALGLYGAPNIGNGGRPLPGHLLDTHFGGPAWLTGGPQGLEASWLIFPLLALMAWAFHRRYPQVRLQALPRRAATTTAGRTSEALT</sequence>
<protein>
    <submittedName>
        <fullName evidence="3">Abortive infection protein</fullName>
    </submittedName>
</protein>
<evidence type="ECO:0000256" key="1">
    <source>
        <dbReference type="SAM" id="Phobius"/>
    </source>
</evidence>
<dbReference type="AlphaFoldDB" id="A0A0K8QMZ9"/>
<feature type="transmembrane region" description="Helical" evidence="1">
    <location>
        <begin position="285"/>
        <end position="301"/>
    </location>
</feature>
<dbReference type="Pfam" id="PF02517">
    <property type="entry name" value="Rce1-like"/>
    <property type="match status" value="1"/>
</dbReference>
<keyword evidence="1" id="KW-0472">Membrane</keyword>
<dbReference type="GO" id="GO:0004175">
    <property type="term" value="F:endopeptidase activity"/>
    <property type="evidence" value="ECO:0007669"/>
    <property type="project" value="UniProtKB-ARBA"/>
</dbReference>
<dbReference type="OrthoDB" id="193898at2"/>
<dbReference type="PANTHER" id="PTHR39430">
    <property type="entry name" value="MEMBRANE-ASSOCIATED PROTEASE-RELATED"/>
    <property type="match status" value="1"/>
</dbReference>
<keyword evidence="1" id="KW-0812">Transmembrane</keyword>
<evidence type="ECO:0000313" key="3">
    <source>
        <dbReference type="EMBL" id="GAP65807.1"/>
    </source>
</evidence>
<dbReference type="EMBL" id="DF970177">
    <property type="protein sequence ID" value="GAP65807.1"/>
    <property type="molecule type" value="Genomic_DNA"/>
</dbReference>
<keyword evidence="1" id="KW-1133">Transmembrane helix</keyword>
<dbReference type="Proteomes" id="UP000253740">
    <property type="component" value="Unassembled WGS sequence"/>
</dbReference>
<evidence type="ECO:0000259" key="2">
    <source>
        <dbReference type="Pfam" id="PF02517"/>
    </source>
</evidence>
<feature type="transmembrane region" description="Helical" evidence="1">
    <location>
        <begin position="71"/>
        <end position="90"/>
    </location>
</feature>
<feature type="transmembrane region" description="Helical" evidence="1">
    <location>
        <begin position="231"/>
        <end position="251"/>
    </location>
</feature>
<proteinExistence type="predicted"/>
<evidence type="ECO:0000313" key="4">
    <source>
        <dbReference type="Proteomes" id="UP000253740"/>
    </source>
</evidence>